<dbReference type="AlphaFoldDB" id="A0A2W5T9Y4"/>
<sequence>MLLPISSVPVLKQVDTDIFKLRYFGKCMQCTFCHDSCCQYGCDVNLAERDRILAVKDELKPFVKSPPEMWFKDEVKEDPEYESGKFVRSQTVNGACVFLNPNGRGCGIHSFCLSTGRDYHRIKPSVCWLFPVTWDKGVLRPSYDVNDDLACRHTGPTLYEMSREELQVFFGDDLVKELDVLLATEQVKNAPAGSSTTA</sequence>
<protein>
    <recommendedName>
        <fullName evidence="4">YkgJ family cysteine cluster protein</fullName>
    </recommendedName>
</protein>
<evidence type="ECO:0008006" key="4">
    <source>
        <dbReference type="Google" id="ProtNLM"/>
    </source>
</evidence>
<evidence type="ECO:0000256" key="1">
    <source>
        <dbReference type="ARBA" id="ARBA00093770"/>
    </source>
</evidence>
<gene>
    <name evidence="2" type="ORF">DI536_18770</name>
</gene>
<comment type="similarity">
    <text evidence="1">Belongs to the Rv0495c family.</text>
</comment>
<dbReference type="Pfam" id="PF11307">
    <property type="entry name" value="DUF3109"/>
    <property type="match status" value="1"/>
</dbReference>
<dbReference type="Proteomes" id="UP000249061">
    <property type="component" value="Unassembled WGS sequence"/>
</dbReference>
<dbReference type="EMBL" id="QFQP01000016">
    <property type="protein sequence ID" value="PZR10727.1"/>
    <property type="molecule type" value="Genomic_DNA"/>
</dbReference>
<accession>A0A2W5T9Y4</accession>
<name>A0A2W5T9Y4_9BACT</name>
<organism evidence="2 3">
    <name type="scientific">Archangium gephyra</name>
    <dbReference type="NCBI Taxonomy" id="48"/>
    <lineage>
        <taxon>Bacteria</taxon>
        <taxon>Pseudomonadati</taxon>
        <taxon>Myxococcota</taxon>
        <taxon>Myxococcia</taxon>
        <taxon>Myxococcales</taxon>
        <taxon>Cystobacterineae</taxon>
        <taxon>Archangiaceae</taxon>
        <taxon>Archangium</taxon>
    </lineage>
</organism>
<reference evidence="2 3" key="1">
    <citation type="submission" date="2017-08" db="EMBL/GenBank/DDBJ databases">
        <title>Infants hospitalized years apart are colonized by the same room-sourced microbial strains.</title>
        <authorList>
            <person name="Brooks B."/>
            <person name="Olm M.R."/>
            <person name="Firek B.A."/>
            <person name="Baker R."/>
            <person name="Thomas B.C."/>
            <person name="Morowitz M.J."/>
            <person name="Banfield J.F."/>
        </authorList>
    </citation>
    <scope>NUCLEOTIDE SEQUENCE [LARGE SCALE GENOMIC DNA]</scope>
    <source>
        <strain evidence="2">S2_003_000_R2_14</strain>
    </source>
</reference>
<evidence type="ECO:0000313" key="2">
    <source>
        <dbReference type="EMBL" id="PZR10727.1"/>
    </source>
</evidence>
<evidence type="ECO:0000313" key="3">
    <source>
        <dbReference type="Proteomes" id="UP000249061"/>
    </source>
</evidence>
<dbReference type="InterPro" id="IPR021458">
    <property type="entry name" value="Rv0495c"/>
</dbReference>
<proteinExistence type="inferred from homology"/>
<comment type="caution">
    <text evidence="2">The sequence shown here is derived from an EMBL/GenBank/DDBJ whole genome shotgun (WGS) entry which is preliminary data.</text>
</comment>